<dbReference type="AlphaFoldDB" id="A0A392W4I8"/>
<evidence type="ECO:0000313" key="2">
    <source>
        <dbReference type="Proteomes" id="UP000265520"/>
    </source>
</evidence>
<dbReference type="Proteomes" id="UP000265520">
    <property type="component" value="Unassembled WGS sequence"/>
</dbReference>
<sequence length="40" mass="4892">LYKLQRFWLFRGSGSSEDGRVQMLKSSEVERFRGWEHQNF</sequence>
<proteinExistence type="predicted"/>
<keyword evidence="2" id="KW-1185">Reference proteome</keyword>
<reference evidence="1 2" key="1">
    <citation type="journal article" date="2018" name="Front. Plant Sci.">
        <title>Red Clover (Trifolium pratense) and Zigzag Clover (T. medium) - A Picture of Genomic Similarities and Differences.</title>
        <authorList>
            <person name="Dluhosova J."/>
            <person name="Istvanek J."/>
            <person name="Nedelnik J."/>
            <person name="Repkova J."/>
        </authorList>
    </citation>
    <scope>NUCLEOTIDE SEQUENCE [LARGE SCALE GENOMIC DNA]</scope>
    <source>
        <strain evidence="2">cv. 10/8</strain>
        <tissue evidence="1">Leaf</tissue>
    </source>
</reference>
<protein>
    <submittedName>
        <fullName evidence="1">Uncharacterized protein</fullName>
    </submittedName>
</protein>
<dbReference type="EMBL" id="LXQA011380602">
    <property type="protein sequence ID" value="MCI95237.1"/>
    <property type="molecule type" value="Genomic_DNA"/>
</dbReference>
<feature type="non-terminal residue" evidence="1">
    <location>
        <position position="1"/>
    </location>
</feature>
<organism evidence="1 2">
    <name type="scientific">Trifolium medium</name>
    <dbReference type="NCBI Taxonomy" id="97028"/>
    <lineage>
        <taxon>Eukaryota</taxon>
        <taxon>Viridiplantae</taxon>
        <taxon>Streptophyta</taxon>
        <taxon>Embryophyta</taxon>
        <taxon>Tracheophyta</taxon>
        <taxon>Spermatophyta</taxon>
        <taxon>Magnoliopsida</taxon>
        <taxon>eudicotyledons</taxon>
        <taxon>Gunneridae</taxon>
        <taxon>Pentapetalae</taxon>
        <taxon>rosids</taxon>
        <taxon>fabids</taxon>
        <taxon>Fabales</taxon>
        <taxon>Fabaceae</taxon>
        <taxon>Papilionoideae</taxon>
        <taxon>50 kb inversion clade</taxon>
        <taxon>NPAAA clade</taxon>
        <taxon>Hologalegina</taxon>
        <taxon>IRL clade</taxon>
        <taxon>Trifolieae</taxon>
        <taxon>Trifolium</taxon>
    </lineage>
</organism>
<comment type="caution">
    <text evidence="1">The sequence shown here is derived from an EMBL/GenBank/DDBJ whole genome shotgun (WGS) entry which is preliminary data.</text>
</comment>
<evidence type="ECO:0000313" key="1">
    <source>
        <dbReference type="EMBL" id="MCI95237.1"/>
    </source>
</evidence>
<accession>A0A392W4I8</accession>
<name>A0A392W4I8_9FABA</name>